<dbReference type="InterPro" id="IPR000014">
    <property type="entry name" value="PAS"/>
</dbReference>
<accession>A0A2P4EV63</accession>
<dbReference type="InterPro" id="IPR013767">
    <property type="entry name" value="PAS_fold"/>
</dbReference>
<evidence type="ECO:0000256" key="3">
    <source>
        <dbReference type="ARBA" id="ARBA00012438"/>
    </source>
</evidence>
<dbReference type="EC" id="2.7.13.3" evidence="3"/>
<evidence type="ECO:0000256" key="5">
    <source>
        <dbReference type="ARBA" id="ARBA00022553"/>
    </source>
</evidence>
<sequence>MDDHTMQTRSAQSRDTLRYFLLIWLPLTLLAVVVTVGLLYNQRQSLRDSAAIEQQAQVISARTLLSDRLESIQADILYLAGQLALLESDAQSAATFDTFQRFHPQYYQIRLLDEYGYEQVRVELVGSQPQVLPPAKLQDKSHRYYVQLGLQQPVGSVYLSPFDLNVEHGEVERPFQPTIRVATPIAGADGRTRGLLVINYRGQYLLDALAAMDKPNGAALWLVNANGYWLKADSPEQTWGFMLPERSNANLSQQHVSLWSQMIREDNDGSATTNNAVYRFASVDFDPRNDIPLSQSLGRLYLVSQLTYDQLYGSNQPARRTLWQAAGLVILLFALLSLMLARSIAQRRASESSLASSESKFRAMIEAAPDAILMTDTEGTITLMNEQAMVMFDYSQQELIGQKVEVLIPTEVADRHVHHRQGYVQDAKARPMGMGLSLSAQRKDGSRLPVEISLSPIQTPNGPLVFCAIRDATERRATERKIRQLNDGLARQNTELQAVNGELEAFSYSVSHDLRAPLRAIDGFSKILQTSLEGKLDDQEADYFSRIRKAAQNMSTLIDDLLMLARVTRADVKLASVNLSRVATGAIERLRESQPEREIEVHIEPGIKVLADPALLGVAMENLLGNAFKFTGSTEHPRIEVGRVGSEDGDVVFVRDNGVGFDMSYADKLFIPFQRLHSARDFPGTGIGLASISRVMNKLGGRVWAESSVGQGATFYLQFKTLESEQ</sequence>
<feature type="domain" description="PAS" evidence="17">
    <location>
        <begin position="357"/>
        <end position="409"/>
    </location>
</feature>
<dbReference type="CDD" id="cd00130">
    <property type="entry name" value="PAS"/>
    <property type="match status" value="1"/>
</dbReference>
<comment type="catalytic activity">
    <reaction evidence="1">
        <text>ATP + protein L-histidine = ADP + protein N-phospho-L-histidine.</text>
        <dbReference type="EC" id="2.7.13.3"/>
    </reaction>
</comment>
<dbReference type="GO" id="GO:0007234">
    <property type="term" value="P:osmosensory signaling via phosphorelay pathway"/>
    <property type="evidence" value="ECO:0007669"/>
    <property type="project" value="TreeGrafter"/>
</dbReference>
<evidence type="ECO:0000256" key="2">
    <source>
        <dbReference type="ARBA" id="ARBA00004651"/>
    </source>
</evidence>
<dbReference type="GO" id="GO:0005886">
    <property type="term" value="C:plasma membrane"/>
    <property type="evidence" value="ECO:0007669"/>
    <property type="project" value="UniProtKB-SubCell"/>
</dbReference>
<dbReference type="SMART" id="SM00388">
    <property type="entry name" value="HisKA"/>
    <property type="match status" value="1"/>
</dbReference>
<dbReference type="SUPFAM" id="SSF47384">
    <property type="entry name" value="Homodimeric domain of signal transducing histidine kinase"/>
    <property type="match status" value="1"/>
</dbReference>
<dbReference type="SUPFAM" id="SSF55874">
    <property type="entry name" value="ATPase domain of HSP90 chaperone/DNA topoisomerase II/histidine kinase"/>
    <property type="match status" value="1"/>
</dbReference>
<evidence type="ECO:0000256" key="6">
    <source>
        <dbReference type="ARBA" id="ARBA00022679"/>
    </source>
</evidence>
<evidence type="ECO:0000256" key="7">
    <source>
        <dbReference type="ARBA" id="ARBA00022692"/>
    </source>
</evidence>
<dbReference type="InterPro" id="IPR029151">
    <property type="entry name" value="Sensor-like_sf"/>
</dbReference>
<dbReference type="Pfam" id="PF00989">
    <property type="entry name" value="PAS"/>
    <property type="match status" value="1"/>
</dbReference>
<dbReference type="Pfam" id="PF21623">
    <property type="entry name" value="HK_sensor_dom_bact"/>
    <property type="match status" value="1"/>
</dbReference>
<dbReference type="InterPro" id="IPR005467">
    <property type="entry name" value="His_kinase_dom"/>
</dbReference>
<dbReference type="AlphaFoldDB" id="A0A2P4EV63"/>
<evidence type="ECO:0000256" key="12">
    <source>
        <dbReference type="ARBA" id="ARBA00023012"/>
    </source>
</evidence>
<dbReference type="FunFam" id="3.30.565.10:FF:000006">
    <property type="entry name" value="Sensor histidine kinase WalK"/>
    <property type="match status" value="1"/>
</dbReference>
<protein>
    <recommendedName>
        <fullName evidence="3">histidine kinase</fullName>
        <ecNumber evidence="3">2.7.13.3</ecNumber>
    </recommendedName>
</protein>
<dbReference type="GO" id="GO:0000156">
    <property type="term" value="F:phosphorelay response regulator activity"/>
    <property type="evidence" value="ECO:0007669"/>
    <property type="project" value="TreeGrafter"/>
</dbReference>
<dbReference type="CDD" id="cd00082">
    <property type="entry name" value="HisKA"/>
    <property type="match status" value="1"/>
</dbReference>
<dbReference type="Pfam" id="PF02518">
    <property type="entry name" value="HATPase_c"/>
    <property type="match status" value="1"/>
</dbReference>
<dbReference type="InterPro" id="IPR004358">
    <property type="entry name" value="Sig_transdc_His_kin-like_C"/>
</dbReference>
<name>A0A2P4EV63_9GAMM</name>
<dbReference type="SUPFAM" id="SSF55785">
    <property type="entry name" value="PYP-like sensor domain (PAS domain)"/>
    <property type="match status" value="1"/>
</dbReference>
<evidence type="ECO:0000256" key="8">
    <source>
        <dbReference type="ARBA" id="ARBA00022741"/>
    </source>
</evidence>
<dbReference type="Gene3D" id="3.30.450.20">
    <property type="entry name" value="PAS domain"/>
    <property type="match status" value="3"/>
</dbReference>
<keyword evidence="4" id="KW-1003">Cell membrane</keyword>
<evidence type="ECO:0000313" key="20">
    <source>
        <dbReference type="Proteomes" id="UP000243451"/>
    </source>
</evidence>
<dbReference type="PROSITE" id="PS50109">
    <property type="entry name" value="HIS_KIN"/>
    <property type="match status" value="1"/>
</dbReference>
<evidence type="ECO:0000259" key="18">
    <source>
        <dbReference type="PROSITE" id="PS50113"/>
    </source>
</evidence>
<keyword evidence="7 15" id="KW-0812">Transmembrane</keyword>
<evidence type="ECO:0000256" key="4">
    <source>
        <dbReference type="ARBA" id="ARBA00022475"/>
    </source>
</evidence>
<evidence type="ECO:0000259" key="16">
    <source>
        <dbReference type="PROSITE" id="PS50109"/>
    </source>
</evidence>
<keyword evidence="8" id="KW-0547">Nucleotide-binding</keyword>
<feature type="domain" description="PAC" evidence="18">
    <location>
        <begin position="434"/>
        <end position="484"/>
    </location>
</feature>
<evidence type="ECO:0000256" key="11">
    <source>
        <dbReference type="ARBA" id="ARBA00022989"/>
    </source>
</evidence>
<evidence type="ECO:0000256" key="10">
    <source>
        <dbReference type="ARBA" id="ARBA00022840"/>
    </source>
</evidence>
<evidence type="ECO:0000259" key="17">
    <source>
        <dbReference type="PROSITE" id="PS50112"/>
    </source>
</evidence>
<dbReference type="InterPro" id="IPR036890">
    <property type="entry name" value="HATPase_C_sf"/>
</dbReference>
<dbReference type="InterPro" id="IPR036097">
    <property type="entry name" value="HisK_dim/P_sf"/>
</dbReference>
<keyword evidence="20" id="KW-1185">Reference proteome</keyword>
<dbReference type="Gene3D" id="1.10.287.130">
    <property type="match status" value="1"/>
</dbReference>
<keyword evidence="6" id="KW-0808">Transferase</keyword>
<evidence type="ECO:0000256" key="9">
    <source>
        <dbReference type="ARBA" id="ARBA00022777"/>
    </source>
</evidence>
<dbReference type="GO" id="GO:0006355">
    <property type="term" value="P:regulation of DNA-templated transcription"/>
    <property type="evidence" value="ECO:0007669"/>
    <property type="project" value="InterPro"/>
</dbReference>
<keyword evidence="11 15" id="KW-1133">Transmembrane helix</keyword>
<feature type="domain" description="Histidine kinase" evidence="16">
    <location>
        <begin position="509"/>
        <end position="723"/>
    </location>
</feature>
<evidence type="ECO:0000256" key="15">
    <source>
        <dbReference type="SAM" id="Phobius"/>
    </source>
</evidence>
<evidence type="ECO:0000256" key="13">
    <source>
        <dbReference type="ARBA" id="ARBA00023136"/>
    </source>
</evidence>
<dbReference type="PANTHER" id="PTHR42878">
    <property type="entry name" value="TWO-COMPONENT HISTIDINE KINASE"/>
    <property type="match status" value="1"/>
</dbReference>
<keyword evidence="13 15" id="KW-0472">Membrane</keyword>
<dbReference type="PROSITE" id="PS50112">
    <property type="entry name" value="PAS"/>
    <property type="match status" value="1"/>
</dbReference>
<dbReference type="InterPro" id="IPR000700">
    <property type="entry name" value="PAS-assoc_C"/>
</dbReference>
<proteinExistence type="predicted"/>
<dbReference type="Gene3D" id="3.30.565.10">
    <property type="entry name" value="Histidine kinase-like ATPase, C-terminal domain"/>
    <property type="match status" value="1"/>
</dbReference>
<keyword evidence="9 19" id="KW-0418">Kinase</keyword>
<evidence type="ECO:0000256" key="14">
    <source>
        <dbReference type="SAM" id="Coils"/>
    </source>
</evidence>
<dbReference type="NCBIfam" id="TIGR00229">
    <property type="entry name" value="sensory_box"/>
    <property type="match status" value="1"/>
</dbReference>
<feature type="coiled-coil region" evidence="14">
    <location>
        <begin position="475"/>
        <end position="502"/>
    </location>
</feature>
<dbReference type="InterPro" id="IPR003661">
    <property type="entry name" value="HisK_dim/P_dom"/>
</dbReference>
<gene>
    <name evidence="19" type="ORF">C1949_10370</name>
</gene>
<dbReference type="GO" id="GO:0005524">
    <property type="term" value="F:ATP binding"/>
    <property type="evidence" value="ECO:0007669"/>
    <property type="project" value="UniProtKB-KW"/>
</dbReference>
<dbReference type="InterPro" id="IPR035965">
    <property type="entry name" value="PAS-like_dom_sf"/>
</dbReference>
<evidence type="ECO:0000313" key="19">
    <source>
        <dbReference type="EMBL" id="POB03469.1"/>
    </source>
</evidence>
<keyword evidence="10" id="KW-0067">ATP-binding</keyword>
<reference evidence="19 20" key="1">
    <citation type="submission" date="2018-01" db="EMBL/GenBank/DDBJ databases">
        <title>Draft genome of the type strain Pseudomonas oceani DSM 100277 isolated from the deep water in Okinawa trough, northwestern Pacific Ocean.</title>
        <authorList>
            <person name="Gomila M."/>
            <person name="Mulet M."/>
            <person name="Garcia-Valdes E."/>
            <person name="Lalucat J."/>
        </authorList>
    </citation>
    <scope>NUCLEOTIDE SEQUENCE [LARGE SCALE GENOMIC DNA]</scope>
    <source>
        <strain evidence="19 20">DSM 100277</strain>
    </source>
</reference>
<dbReference type="SMART" id="SM00091">
    <property type="entry name" value="PAS"/>
    <property type="match status" value="1"/>
</dbReference>
<dbReference type="InterPro" id="IPR003594">
    <property type="entry name" value="HATPase_dom"/>
</dbReference>
<keyword evidence="5" id="KW-0597">Phosphoprotein</keyword>
<evidence type="ECO:0000256" key="1">
    <source>
        <dbReference type="ARBA" id="ARBA00000085"/>
    </source>
</evidence>
<dbReference type="InterPro" id="IPR048760">
    <property type="entry name" value="VP0354-like_sensor_dom"/>
</dbReference>
<dbReference type="EMBL" id="PPSK01000008">
    <property type="protein sequence ID" value="POB03469.1"/>
    <property type="molecule type" value="Genomic_DNA"/>
</dbReference>
<dbReference type="SMART" id="SM00387">
    <property type="entry name" value="HATPase_c"/>
    <property type="match status" value="1"/>
</dbReference>
<dbReference type="PANTHER" id="PTHR42878:SF15">
    <property type="entry name" value="BACTERIOPHYTOCHROME"/>
    <property type="match status" value="1"/>
</dbReference>
<keyword evidence="14" id="KW-0175">Coiled coil</keyword>
<feature type="transmembrane region" description="Helical" evidence="15">
    <location>
        <begin position="21"/>
        <end position="40"/>
    </location>
</feature>
<dbReference type="PRINTS" id="PR00344">
    <property type="entry name" value="BCTRLSENSOR"/>
</dbReference>
<dbReference type="PROSITE" id="PS50113">
    <property type="entry name" value="PAC"/>
    <property type="match status" value="1"/>
</dbReference>
<dbReference type="Proteomes" id="UP000243451">
    <property type="component" value="Unassembled WGS sequence"/>
</dbReference>
<dbReference type="SUPFAM" id="SSF103190">
    <property type="entry name" value="Sensory domain-like"/>
    <property type="match status" value="2"/>
</dbReference>
<comment type="subcellular location">
    <subcellularLocation>
        <location evidence="2">Cell membrane</location>
        <topology evidence="2">Multi-pass membrane protein</topology>
    </subcellularLocation>
</comment>
<dbReference type="OrthoDB" id="9808408at2"/>
<organism evidence="19 20">
    <name type="scientific">Halopseudomonas oceani</name>
    <dbReference type="NCBI Taxonomy" id="1708783"/>
    <lineage>
        <taxon>Bacteria</taxon>
        <taxon>Pseudomonadati</taxon>
        <taxon>Pseudomonadota</taxon>
        <taxon>Gammaproteobacteria</taxon>
        <taxon>Pseudomonadales</taxon>
        <taxon>Pseudomonadaceae</taxon>
        <taxon>Halopseudomonas</taxon>
    </lineage>
</organism>
<dbReference type="GO" id="GO:0000155">
    <property type="term" value="F:phosphorelay sensor kinase activity"/>
    <property type="evidence" value="ECO:0007669"/>
    <property type="project" value="InterPro"/>
</dbReference>
<comment type="caution">
    <text evidence="19">The sequence shown here is derived from an EMBL/GenBank/DDBJ whole genome shotgun (WGS) entry which is preliminary data.</text>
</comment>
<dbReference type="GO" id="GO:0030295">
    <property type="term" value="F:protein kinase activator activity"/>
    <property type="evidence" value="ECO:0007669"/>
    <property type="project" value="TreeGrafter"/>
</dbReference>
<keyword evidence="12" id="KW-0902">Two-component regulatory system</keyword>
<dbReference type="InterPro" id="IPR050351">
    <property type="entry name" value="BphY/WalK/GraS-like"/>
</dbReference>
<dbReference type="Pfam" id="PF00512">
    <property type="entry name" value="HisKA"/>
    <property type="match status" value="1"/>
</dbReference>